<gene>
    <name evidence="1" type="ORF">ANDGO_00050</name>
</gene>
<accession>A0A8K0F456</accession>
<keyword evidence="2" id="KW-1185">Reference proteome</keyword>
<dbReference type="EMBL" id="VRVR01000035">
    <property type="protein sequence ID" value="KAF0852464.1"/>
    <property type="molecule type" value="Genomic_DNA"/>
</dbReference>
<protein>
    <submittedName>
        <fullName evidence="1">Putative mitochondrial protein</fullName>
    </submittedName>
</protein>
<organism evidence="1 2">
    <name type="scientific">Andalucia godoyi</name>
    <name type="common">Flagellate</name>
    <dbReference type="NCBI Taxonomy" id="505711"/>
    <lineage>
        <taxon>Eukaryota</taxon>
        <taxon>Discoba</taxon>
        <taxon>Jakobida</taxon>
        <taxon>Andalucina</taxon>
        <taxon>Andaluciidae</taxon>
        <taxon>Andalucia</taxon>
    </lineage>
</organism>
<proteinExistence type="predicted"/>
<evidence type="ECO:0000313" key="1">
    <source>
        <dbReference type="EMBL" id="KAF0852464.1"/>
    </source>
</evidence>
<comment type="caution">
    <text evidence="1">The sequence shown here is derived from an EMBL/GenBank/DDBJ whole genome shotgun (WGS) entry which is preliminary data.</text>
</comment>
<dbReference type="Proteomes" id="UP000799049">
    <property type="component" value="Unassembled WGS sequence"/>
</dbReference>
<sequence>MSSALQTLIRRTIARIHPDRFHHISCGSSSLQPNPQTSNQRILALINSLKSQLDNPSTYVCVAEQAKNTEKVAFYLPEDADSRHDVRLVSVTYDSRNLPRFFDQVFRATLANDPEAQRLLDEWKSAAGSSNPVHSQLKTKAQLKDWSRPTGKWASKLRDFEMMHELSDGGKDSAPSARRFPVDRILFDQSVCVEDVRRVVGFFYEQPQHERFREMLANPRVVVKCTDPLVYEVVHR</sequence>
<reference evidence="1" key="1">
    <citation type="submission" date="2019-09" db="EMBL/GenBank/DDBJ databases">
        <title>The Mitochondrial Proteome of the Jakobid, Andalucia godoyi, a Protist With the Most Gene-Rich and Bacteria-Like Mitochondrial Genome.</title>
        <authorList>
            <person name="Gray M.W."/>
            <person name="Burger G."/>
            <person name="Derelle R."/>
            <person name="Klimes V."/>
            <person name="Leger M."/>
            <person name="Sarrasin M."/>
            <person name="Vlcek C."/>
            <person name="Roger A.J."/>
            <person name="Elias M."/>
            <person name="Lang B.F."/>
        </authorList>
    </citation>
    <scope>NUCLEOTIDE SEQUENCE</scope>
    <source>
        <strain evidence="1">And28</strain>
    </source>
</reference>
<dbReference type="AlphaFoldDB" id="A0A8K0F456"/>
<evidence type="ECO:0000313" key="2">
    <source>
        <dbReference type="Proteomes" id="UP000799049"/>
    </source>
</evidence>
<name>A0A8K0F456_ANDGO</name>